<evidence type="ECO:0000313" key="1">
    <source>
        <dbReference type="EMBL" id="SEJ47596.1"/>
    </source>
</evidence>
<accession>A0A1H6Z4G3</accession>
<reference evidence="2" key="1">
    <citation type="submission" date="2016-10" db="EMBL/GenBank/DDBJ databases">
        <authorList>
            <person name="Varghese N."/>
            <person name="Submissions S."/>
        </authorList>
    </citation>
    <scope>NUCLEOTIDE SEQUENCE [LARGE SCALE GENOMIC DNA]</scope>
    <source>
        <strain evidence="2">IBRC-M 10761</strain>
    </source>
</reference>
<name>A0A1H6Z4G3_9BACT</name>
<dbReference type="PROSITE" id="PS51257">
    <property type="entry name" value="PROKAR_LIPOPROTEIN"/>
    <property type="match status" value="1"/>
</dbReference>
<sequence length="391" mass="44507">MTRTQSLALFFGLLLAVACEPQEKEASSSFALEITDSIRVDYPGLLDLMDVDPAQKRILLHDRQRGTILLTDFEGNQVLTLNKQGDDKGSYGQYLWSPARIETDGSIFLISHKGFFTFDSAGNLAEYRPFEEAVPFFGGRAAADSELLEHEGIFYQKGLVARGEYNKTNDEYYEQFQLLVKFDPEKGSAERIIHLEEESSFRSSGKAFEVPEMNPSFTILEDKLLVVAGTDPYLNAYAIQPPHRLLFRKSIAYPEYSAGQGVERAKADPRSIASDETAGRTYTLTVYKDYLISSFNPGYDFADRERYLTIDNPDDYRTFRESIGDKYPAALFLMDHQGQGIQKLDLPESLDHRQFLVRGGELWWLSRFNSEVEEDFVTVYKVEIAEKDRAN</sequence>
<dbReference type="OrthoDB" id="832467at2"/>
<evidence type="ECO:0008006" key="3">
    <source>
        <dbReference type="Google" id="ProtNLM"/>
    </source>
</evidence>
<evidence type="ECO:0000313" key="2">
    <source>
        <dbReference type="Proteomes" id="UP000199403"/>
    </source>
</evidence>
<dbReference type="AlphaFoldDB" id="A0A1H6Z4G3"/>
<keyword evidence="2" id="KW-1185">Reference proteome</keyword>
<organism evidence="1 2">
    <name type="scientific">Cyclobacterium xiamenense</name>
    <dbReference type="NCBI Taxonomy" id="1297121"/>
    <lineage>
        <taxon>Bacteria</taxon>
        <taxon>Pseudomonadati</taxon>
        <taxon>Bacteroidota</taxon>
        <taxon>Cytophagia</taxon>
        <taxon>Cytophagales</taxon>
        <taxon>Cyclobacteriaceae</taxon>
        <taxon>Cyclobacterium</taxon>
    </lineage>
</organism>
<dbReference type="EMBL" id="FNZH01000004">
    <property type="protein sequence ID" value="SEJ47596.1"/>
    <property type="molecule type" value="Genomic_DNA"/>
</dbReference>
<dbReference type="Proteomes" id="UP000199403">
    <property type="component" value="Unassembled WGS sequence"/>
</dbReference>
<protein>
    <recommendedName>
        <fullName evidence="3">6-bladed beta-propeller protein</fullName>
    </recommendedName>
</protein>
<dbReference type="RefSeq" id="WP_092175337.1">
    <property type="nucleotide sequence ID" value="NZ_FNZH01000004.1"/>
</dbReference>
<proteinExistence type="predicted"/>
<gene>
    <name evidence="1" type="ORF">SAMN05192553_104168</name>
</gene>